<comment type="caution">
    <text evidence="2">The sequence shown here is derived from an EMBL/GenBank/DDBJ whole genome shotgun (WGS) entry which is preliminary data.</text>
</comment>
<accession>G3Y4P6</accession>
<organism evidence="2 3">
    <name type="scientific">Aspergillus niger (strain ATCC 1015 / CBS 113.46 / FGSC A1144 / LSHB Ac4 / NCTC 3858a / NRRL 328 / USDA 3528.7)</name>
    <dbReference type="NCBI Taxonomy" id="380704"/>
    <lineage>
        <taxon>Eukaryota</taxon>
        <taxon>Fungi</taxon>
        <taxon>Dikarya</taxon>
        <taxon>Ascomycota</taxon>
        <taxon>Pezizomycotina</taxon>
        <taxon>Eurotiomycetes</taxon>
        <taxon>Eurotiomycetidae</taxon>
        <taxon>Eurotiales</taxon>
        <taxon>Aspergillaceae</taxon>
        <taxon>Aspergillus</taxon>
        <taxon>Aspergillus subgen. Circumdati</taxon>
    </lineage>
</organism>
<proteinExistence type="predicted"/>
<name>G3Y4P6_ASPNA</name>
<sequence>MTGGALTTSSSGRMAMANGPGAEQSTPPGLGDRDAFLDHSLDTLVLPAIGGTGPLSIATKGKGVVVSGSSWFDDDFQRPGMACLDIKNCHPRSPSTYMLNLCLIILQNFEPEPPVHYQREVKKVSPTAARHTSEVSSSYGTGLEENLSDQAGLLYEAAGGISRVPGKP</sequence>
<dbReference type="VEuPathDB" id="FungiDB:ASPNIDRAFT2_45189"/>
<gene>
    <name evidence="2" type="ORF">ASPNIDRAFT_45189</name>
</gene>
<dbReference type="HOGENOM" id="CLU_1586106_0_0_1"/>
<evidence type="ECO:0000256" key="1">
    <source>
        <dbReference type="SAM" id="MobiDB-lite"/>
    </source>
</evidence>
<feature type="region of interest" description="Disordered" evidence="1">
    <location>
        <begin position="1"/>
        <end position="34"/>
    </location>
</feature>
<evidence type="ECO:0000313" key="3">
    <source>
        <dbReference type="Proteomes" id="UP000009038"/>
    </source>
</evidence>
<protein>
    <submittedName>
        <fullName evidence="2">Uncharacterized protein</fullName>
    </submittedName>
</protein>
<reference evidence="2 3" key="1">
    <citation type="journal article" date="2011" name="Genome Res.">
        <title>Comparative genomics of citric-acid-producing Aspergillus niger ATCC 1015 versus enzyme-producing CBS 513.88.</title>
        <authorList>
            <person name="Andersen M.R."/>
            <person name="Salazar M.P."/>
            <person name="Schaap P.J."/>
            <person name="van de Vondervoort P.J."/>
            <person name="Culley D."/>
            <person name="Thykaer J."/>
            <person name="Frisvad J.C."/>
            <person name="Nielsen K.F."/>
            <person name="Albang R."/>
            <person name="Albermann K."/>
            <person name="Berka R.M."/>
            <person name="Braus G.H."/>
            <person name="Braus-Stromeyer S.A."/>
            <person name="Corrochano L.M."/>
            <person name="Dai Z."/>
            <person name="van Dijck P.W."/>
            <person name="Hofmann G."/>
            <person name="Lasure L.L."/>
            <person name="Magnuson J.K."/>
            <person name="Menke H."/>
            <person name="Meijer M."/>
            <person name="Meijer S.L."/>
            <person name="Nielsen J.B."/>
            <person name="Nielsen M.L."/>
            <person name="van Ooyen A.J."/>
            <person name="Pel H.J."/>
            <person name="Poulsen L."/>
            <person name="Samson R.A."/>
            <person name="Stam H."/>
            <person name="Tsang A."/>
            <person name="van den Brink J.M."/>
            <person name="Atkins A."/>
            <person name="Aerts A."/>
            <person name="Shapiro H."/>
            <person name="Pangilinan J."/>
            <person name="Salamov A."/>
            <person name="Lou Y."/>
            <person name="Lindquist E."/>
            <person name="Lucas S."/>
            <person name="Grimwood J."/>
            <person name="Grigoriev I.V."/>
            <person name="Kubicek C.P."/>
            <person name="Martinez D."/>
            <person name="van Peij N.N."/>
            <person name="Roubos J.A."/>
            <person name="Nielsen J."/>
            <person name="Baker S.E."/>
        </authorList>
    </citation>
    <scope>NUCLEOTIDE SEQUENCE [LARGE SCALE GENOMIC DNA]</scope>
    <source>
        <strain evidence="3">ATCC 1015 / CBS 113.46 / FGSC A1144 / LSHB Ac4 / NCTC 3858a / NRRL 328 / USDA 3528.7</strain>
    </source>
</reference>
<feature type="compositionally biased region" description="Polar residues" evidence="1">
    <location>
        <begin position="1"/>
        <end position="12"/>
    </location>
</feature>
<dbReference type="EMBL" id="ACJE01000012">
    <property type="protein sequence ID" value="EHA22423.1"/>
    <property type="molecule type" value="Genomic_DNA"/>
</dbReference>
<dbReference type="AlphaFoldDB" id="G3Y4P6"/>
<dbReference type="Proteomes" id="UP000009038">
    <property type="component" value="Unassembled WGS sequence"/>
</dbReference>
<evidence type="ECO:0000313" key="2">
    <source>
        <dbReference type="EMBL" id="EHA22423.1"/>
    </source>
</evidence>